<keyword evidence="5" id="KW-1185">Reference proteome</keyword>
<dbReference type="KEGG" id="lrs:PX52LOC_01944"/>
<proteinExistence type="inferred from homology"/>
<protein>
    <submittedName>
        <fullName evidence="4">TIGR01777 family protein</fullName>
    </submittedName>
</protein>
<accession>A0A5C1ADA7</accession>
<dbReference type="Pfam" id="PF08338">
    <property type="entry name" value="DUF1731"/>
    <property type="match status" value="1"/>
</dbReference>
<dbReference type="InterPro" id="IPR010099">
    <property type="entry name" value="SDR39U1"/>
</dbReference>
<organism evidence="4 5">
    <name type="scientific">Limnoglobus roseus</name>
    <dbReference type="NCBI Taxonomy" id="2598579"/>
    <lineage>
        <taxon>Bacteria</taxon>
        <taxon>Pseudomonadati</taxon>
        <taxon>Planctomycetota</taxon>
        <taxon>Planctomycetia</taxon>
        <taxon>Gemmatales</taxon>
        <taxon>Gemmataceae</taxon>
        <taxon>Limnoglobus</taxon>
    </lineage>
</organism>
<evidence type="ECO:0000259" key="3">
    <source>
        <dbReference type="Pfam" id="PF08338"/>
    </source>
</evidence>
<dbReference type="InterPro" id="IPR013549">
    <property type="entry name" value="DUF1731"/>
</dbReference>
<feature type="domain" description="NAD-dependent epimerase/dehydratase" evidence="2">
    <location>
        <begin position="3"/>
        <end position="230"/>
    </location>
</feature>
<dbReference type="Pfam" id="PF01370">
    <property type="entry name" value="Epimerase"/>
    <property type="match status" value="1"/>
</dbReference>
<dbReference type="SUPFAM" id="SSF51735">
    <property type="entry name" value="NAD(P)-binding Rossmann-fold domains"/>
    <property type="match status" value="1"/>
</dbReference>
<dbReference type="RefSeq" id="WP_149109886.1">
    <property type="nucleotide sequence ID" value="NZ_CP042425.1"/>
</dbReference>
<gene>
    <name evidence="4" type="ORF">PX52LOC_01944</name>
</gene>
<feature type="domain" description="DUF1731" evidence="3">
    <location>
        <begin position="261"/>
        <end position="307"/>
    </location>
</feature>
<reference evidence="5" key="1">
    <citation type="submission" date="2019-08" db="EMBL/GenBank/DDBJ databases">
        <title>Limnoglobus roseus gen. nov., sp. nov., a novel freshwater planctomycete with a giant genome from the family Gemmataceae.</title>
        <authorList>
            <person name="Kulichevskaya I.S."/>
            <person name="Naumoff D.G."/>
            <person name="Miroshnikov K."/>
            <person name="Ivanova A."/>
            <person name="Philippov D.A."/>
            <person name="Hakobyan A."/>
            <person name="Rijpstra I.C."/>
            <person name="Sinninghe Damste J.S."/>
            <person name="Liesack W."/>
            <person name="Dedysh S.N."/>
        </authorList>
    </citation>
    <scope>NUCLEOTIDE SEQUENCE [LARGE SCALE GENOMIC DNA]</scope>
    <source>
        <strain evidence="5">PX52</strain>
    </source>
</reference>
<dbReference type="PANTHER" id="PTHR11092">
    <property type="entry name" value="SUGAR NUCLEOTIDE EPIMERASE RELATED"/>
    <property type="match status" value="1"/>
</dbReference>
<dbReference type="NCBIfam" id="TIGR01777">
    <property type="entry name" value="yfcH"/>
    <property type="match status" value="1"/>
</dbReference>
<evidence type="ECO:0000313" key="5">
    <source>
        <dbReference type="Proteomes" id="UP000324974"/>
    </source>
</evidence>
<dbReference type="Gene3D" id="3.40.50.720">
    <property type="entry name" value="NAD(P)-binding Rossmann-like Domain"/>
    <property type="match status" value="1"/>
</dbReference>
<dbReference type="PANTHER" id="PTHR11092:SF0">
    <property type="entry name" value="EPIMERASE FAMILY PROTEIN SDR39U1"/>
    <property type="match status" value="1"/>
</dbReference>
<dbReference type="InterPro" id="IPR001509">
    <property type="entry name" value="Epimerase_deHydtase"/>
</dbReference>
<dbReference type="OrthoDB" id="9801773at2"/>
<evidence type="ECO:0000256" key="1">
    <source>
        <dbReference type="ARBA" id="ARBA00009353"/>
    </source>
</evidence>
<evidence type="ECO:0000259" key="2">
    <source>
        <dbReference type="Pfam" id="PF01370"/>
    </source>
</evidence>
<sequence length="319" mass="34915">MKIIIPGGSGQVGTVLARAFTAAGHEVVVLSRRPASAPWKVVAWDATSRGAWAAEIDGADVVVNLTGRSVNCRYHARNRREILDSRVLSTRVVGEAIAATARPPRVWLQASTATIYAHRFDAPNDEATGILGGDEPGVPETWQFSIDVAKAWERAANEAVTPRTRKVLMRSAVTMSPDRGGIFDVLLGLVRRGLGGTNGDGRQYVSWIHERDFIRAVVWLIEHDLSGAVNLASPNPLPNAEFLRSLRRAWGARVGLPASRWMLAVGAFLMRTETELVLKSRRVVPGRLLDAGFQFEFPTWDDAAKELVNRWRGAVTPLA</sequence>
<dbReference type="Proteomes" id="UP000324974">
    <property type="component" value="Chromosome"/>
</dbReference>
<dbReference type="AlphaFoldDB" id="A0A5C1ADA7"/>
<name>A0A5C1ADA7_9BACT</name>
<comment type="similarity">
    <text evidence="1">Belongs to the NAD(P)-dependent epimerase/dehydratase family. SDR39U1 subfamily.</text>
</comment>
<dbReference type="EMBL" id="CP042425">
    <property type="protein sequence ID" value="QEL15038.1"/>
    <property type="molecule type" value="Genomic_DNA"/>
</dbReference>
<evidence type="ECO:0000313" key="4">
    <source>
        <dbReference type="EMBL" id="QEL15038.1"/>
    </source>
</evidence>
<dbReference type="InterPro" id="IPR036291">
    <property type="entry name" value="NAD(P)-bd_dom_sf"/>
</dbReference>